<dbReference type="AlphaFoldDB" id="A0AAQ3U4Y0"/>
<evidence type="ECO:0000313" key="2">
    <source>
        <dbReference type="Proteomes" id="UP001341281"/>
    </source>
</evidence>
<reference evidence="1 2" key="1">
    <citation type="submission" date="2024-02" db="EMBL/GenBank/DDBJ databases">
        <title>High-quality chromosome-scale genome assembly of Pensacola bahiagrass (Paspalum notatum Flugge var. saurae).</title>
        <authorList>
            <person name="Vega J.M."/>
            <person name="Podio M."/>
            <person name="Orjuela J."/>
            <person name="Siena L.A."/>
            <person name="Pessino S.C."/>
            <person name="Combes M.C."/>
            <person name="Mariac C."/>
            <person name="Albertini E."/>
            <person name="Pupilli F."/>
            <person name="Ortiz J.P.A."/>
            <person name="Leblanc O."/>
        </authorList>
    </citation>
    <scope>NUCLEOTIDE SEQUENCE [LARGE SCALE GENOMIC DNA]</scope>
    <source>
        <strain evidence="1">R1</strain>
        <tissue evidence="1">Leaf</tissue>
    </source>
</reference>
<sequence>MLGSWTAATNARWSSWDGNEGVRLAVVRLVSRHACLCRAAFVTAVRRGRPPHRRRPPLPFVPSLLSVPRPSDAWLSAAPAASISRLSTAPVTVPHPVERPSAPRAPVRRTRARGLSSQLSAALVNLDSGARLHTLMQGLCGLQQNDLSVDDYYTAFDRLMGPVCSMVPKSADECADCANKDKFFDKFFMYQFVMGVRSEFESVRAQLLNNPATPSIHDALSALLAEETRLHSLSPAAVLVIPSHSVLLASHRHGSTLGSSSETKPCEHCGKTTHRVENCFSRHPEKLAEFRARRAARGRGSSERGCDWDWQSP</sequence>
<protein>
    <recommendedName>
        <fullName evidence="3">Retrotransposon gag domain-containing protein</fullName>
    </recommendedName>
</protein>
<organism evidence="1 2">
    <name type="scientific">Paspalum notatum var. saurae</name>
    <dbReference type="NCBI Taxonomy" id="547442"/>
    <lineage>
        <taxon>Eukaryota</taxon>
        <taxon>Viridiplantae</taxon>
        <taxon>Streptophyta</taxon>
        <taxon>Embryophyta</taxon>
        <taxon>Tracheophyta</taxon>
        <taxon>Spermatophyta</taxon>
        <taxon>Magnoliopsida</taxon>
        <taxon>Liliopsida</taxon>
        <taxon>Poales</taxon>
        <taxon>Poaceae</taxon>
        <taxon>PACMAD clade</taxon>
        <taxon>Panicoideae</taxon>
        <taxon>Andropogonodae</taxon>
        <taxon>Paspaleae</taxon>
        <taxon>Paspalinae</taxon>
        <taxon>Paspalum</taxon>
    </lineage>
</organism>
<dbReference type="EMBL" id="CP144751">
    <property type="protein sequence ID" value="WVZ84964.1"/>
    <property type="molecule type" value="Genomic_DNA"/>
</dbReference>
<gene>
    <name evidence="1" type="ORF">U9M48_031929</name>
</gene>
<proteinExistence type="predicted"/>
<keyword evidence="2" id="KW-1185">Reference proteome</keyword>
<dbReference type="PANTHER" id="PTHR34222">
    <property type="entry name" value="GAG_PRE-INTEGRS DOMAIN-CONTAINING PROTEIN"/>
    <property type="match status" value="1"/>
</dbReference>
<evidence type="ECO:0008006" key="3">
    <source>
        <dbReference type="Google" id="ProtNLM"/>
    </source>
</evidence>
<evidence type="ECO:0000313" key="1">
    <source>
        <dbReference type="EMBL" id="WVZ84964.1"/>
    </source>
</evidence>
<dbReference type="Proteomes" id="UP001341281">
    <property type="component" value="Chromosome 07"/>
</dbReference>
<name>A0AAQ3U4Y0_PASNO</name>
<accession>A0AAQ3U4Y0</accession>
<dbReference type="PANTHER" id="PTHR34222:SF100">
    <property type="entry name" value="CCHC-TYPE DOMAIN-CONTAINING PROTEIN"/>
    <property type="match status" value="1"/>
</dbReference>